<accession>A0A932ZTJ4</accession>
<proteinExistence type="predicted"/>
<organism evidence="2 3">
    <name type="scientific">Tectimicrobiota bacterium</name>
    <dbReference type="NCBI Taxonomy" id="2528274"/>
    <lineage>
        <taxon>Bacteria</taxon>
        <taxon>Pseudomonadati</taxon>
        <taxon>Nitrospinota/Tectimicrobiota group</taxon>
        <taxon>Candidatus Tectimicrobiota</taxon>
    </lineage>
</organism>
<name>A0A932ZTJ4_UNCTE</name>
<feature type="non-terminal residue" evidence="2">
    <location>
        <position position="1"/>
    </location>
</feature>
<keyword evidence="1" id="KW-1133">Transmembrane helix</keyword>
<feature type="transmembrane region" description="Helical" evidence="1">
    <location>
        <begin position="20"/>
        <end position="37"/>
    </location>
</feature>
<dbReference type="AlphaFoldDB" id="A0A932ZTJ4"/>
<evidence type="ECO:0000256" key="1">
    <source>
        <dbReference type="SAM" id="Phobius"/>
    </source>
</evidence>
<keyword evidence="1" id="KW-0812">Transmembrane</keyword>
<dbReference type="Proteomes" id="UP000752292">
    <property type="component" value="Unassembled WGS sequence"/>
</dbReference>
<gene>
    <name evidence="2" type="ORF">HY618_02070</name>
</gene>
<feature type="transmembrane region" description="Helical" evidence="1">
    <location>
        <begin position="135"/>
        <end position="155"/>
    </location>
</feature>
<feature type="transmembrane region" description="Helical" evidence="1">
    <location>
        <begin position="79"/>
        <end position="98"/>
    </location>
</feature>
<dbReference type="EMBL" id="JACQRX010000089">
    <property type="protein sequence ID" value="MBI4251220.1"/>
    <property type="molecule type" value="Genomic_DNA"/>
</dbReference>
<evidence type="ECO:0008006" key="4">
    <source>
        <dbReference type="Google" id="ProtNLM"/>
    </source>
</evidence>
<sequence length="168" mass="17900">ELAGLSGLRTPGAAESLRSLALAFLGGVFLTLYSLICKRMNEDGVSPEAILSVRFIVIASVSFAAILTGGTGETGPHSYGALAFVSLVLVLLIIAPNYMFQVGISHTPPITTNVIRATGPMLVFLIQIFEGRVLYSRYTLACIILYSACVVLSNLSRSWKDAPHLPVS</sequence>
<evidence type="ECO:0000313" key="3">
    <source>
        <dbReference type="Proteomes" id="UP000752292"/>
    </source>
</evidence>
<keyword evidence="1" id="KW-0472">Membrane</keyword>
<reference evidence="2" key="1">
    <citation type="submission" date="2020-07" db="EMBL/GenBank/DDBJ databases">
        <title>Huge and variable diversity of episymbiotic CPR bacteria and DPANN archaea in groundwater ecosystems.</title>
        <authorList>
            <person name="He C.Y."/>
            <person name="Keren R."/>
            <person name="Whittaker M."/>
            <person name="Farag I.F."/>
            <person name="Doudna J."/>
            <person name="Cate J.H.D."/>
            <person name="Banfield J.F."/>
        </authorList>
    </citation>
    <scope>NUCLEOTIDE SEQUENCE</scope>
    <source>
        <strain evidence="2">NC_groundwater_1370_Ag_S-0.2um_69_93</strain>
    </source>
</reference>
<feature type="transmembrane region" description="Helical" evidence="1">
    <location>
        <begin position="49"/>
        <end position="67"/>
    </location>
</feature>
<evidence type="ECO:0000313" key="2">
    <source>
        <dbReference type="EMBL" id="MBI4251220.1"/>
    </source>
</evidence>
<protein>
    <recommendedName>
        <fullName evidence="4">EamA domain-containing protein</fullName>
    </recommendedName>
</protein>
<comment type="caution">
    <text evidence="2">The sequence shown here is derived from an EMBL/GenBank/DDBJ whole genome shotgun (WGS) entry which is preliminary data.</text>
</comment>